<organism evidence="2 3">
    <name type="scientific">Alloyangia pacifica</name>
    <dbReference type="NCBI Taxonomy" id="311180"/>
    <lineage>
        <taxon>Bacteria</taxon>
        <taxon>Pseudomonadati</taxon>
        <taxon>Pseudomonadota</taxon>
        <taxon>Alphaproteobacteria</taxon>
        <taxon>Rhodobacterales</taxon>
        <taxon>Roseobacteraceae</taxon>
        <taxon>Alloyangia</taxon>
    </lineage>
</organism>
<feature type="coiled-coil region" evidence="1">
    <location>
        <begin position="68"/>
        <end position="102"/>
    </location>
</feature>
<evidence type="ECO:0000313" key="3">
    <source>
        <dbReference type="Proteomes" id="UP000199392"/>
    </source>
</evidence>
<reference evidence="3" key="1">
    <citation type="submission" date="2016-10" db="EMBL/GenBank/DDBJ databases">
        <authorList>
            <person name="Varghese N."/>
            <person name="Submissions S."/>
        </authorList>
    </citation>
    <scope>NUCLEOTIDE SEQUENCE [LARGE SCALE GENOMIC DNA]</scope>
    <source>
        <strain evidence="3">DSM 26894</strain>
    </source>
</reference>
<dbReference type="AlphaFoldDB" id="A0A1I6RK27"/>
<keyword evidence="1" id="KW-0175">Coiled coil</keyword>
<evidence type="ECO:0000313" key="2">
    <source>
        <dbReference type="EMBL" id="SFS64828.1"/>
    </source>
</evidence>
<dbReference type="EMBL" id="FOZW01000003">
    <property type="protein sequence ID" value="SFS64828.1"/>
    <property type="molecule type" value="Genomic_DNA"/>
</dbReference>
<name>A0A1I6RK27_9RHOB</name>
<protein>
    <submittedName>
        <fullName evidence="2">Uncharacterized protein</fullName>
    </submittedName>
</protein>
<keyword evidence="3" id="KW-1185">Reference proteome</keyword>
<evidence type="ECO:0000256" key="1">
    <source>
        <dbReference type="SAM" id="Coils"/>
    </source>
</evidence>
<proteinExistence type="predicted"/>
<accession>A0A1I6RK27</accession>
<sequence>MPTLAPGKKPAAGARQLPRSCVTAPFAFSGSVGAPFAAIGRTGIFEERHRHWGCISRSVTTNRMEMTMTHTEKQIAALEAKIAREREKLADAKAKAAAQSRKRDTRRKILFGYAFLDWLTALPRSERQRILKLVHVRLKERERIAFPLAEILNHVDAAAVAHTSAKKDDAETAQLPFPLEHS</sequence>
<gene>
    <name evidence="2" type="ORF">SAMN04488050_103133</name>
</gene>
<dbReference type="Proteomes" id="UP000199392">
    <property type="component" value="Unassembled WGS sequence"/>
</dbReference>